<evidence type="ECO:0000313" key="1">
    <source>
        <dbReference type="EMBL" id="HIR47305.1"/>
    </source>
</evidence>
<accession>A0A9D1APK6</accession>
<dbReference type="AlphaFoldDB" id="A0A9D1APK6"/>
<proteinExistence type="predicted"/>
<dbReference type="EMBL" id="DVGZ01000068">
    <property type="protein sequence ID" value="HIR47305.1"/>
    <property type="molecule type" value="Genomic_DNA"/>
</dbReference>
<protein>
    <submittedName>
        <fullName evidence="1">Uncharacterized protein</fullName>
    </submittedName>
</protein>
<organism evidence="1 2">
    <name type="scientific">Candidatus Caccousia avicola</name>
    <dbReference type="NCBI Taxonomy" id="2840721"/>
    <lineage>
        <taxon>Bacteria</taxon>
        <taxon>Bacillati</taxon>
        <taxon>Bacillota</taxon>
        <taxon>Clostridia</taxon>
        <taxon>Eubacteriales</taxon>
        <taxon>Oscillospiraceae</taxon>
        <taxon>Oscillospiraceae incertae sedis</taxon>
        <taxon>Candidatus Caccousia</taxon>
    </lineage>
</organism>
<comment type="caution">
    <text evidence="1">The sequence shown here is derived from an EMBL/GenBank/DDBJ whole genome shotgun (WGS) entry which is preliminary data.</text>
</comment>
<gene>
    <name evidence="1" type="ORF">IAB89_06550</name>
</gene>
<name>A0A9D1APK6_9FIRM</name>
<reference evidence="1" key="2">
    <citation type="journal article" date="2021" name="PeerJ">
        <title>Extensive microbial diversity within the chicken gut microbiome revealed by metagenomics and culture.</title>
        <authorList>
            <person name="Gilroy R."/>
            <person name="Ravi A."/>
            <person name="Getino M."/>
            <person name="Pursley I."/>
            <person name="Horton D.L."/>
            <person name="Alikhan N.F."/>
            <person name="Baker D."/>
            <person name="Gharbi K."/>
            <person name="Hall N."/>
            <person name="Watson M."/>
            <person name="Adriaenssens E.M."/>
            <person name="Foster-Nyarko E."/>
            <person name="Jarju S."/>
            <person name="Secka A."/>
            <person name="Antonio M."/>
            <person name="Oren A."/>
            <person name="Chaudhuri R.R."/>
            <person name="La Ragione R."/>
            <person name="Hildebrand F."/>
            <person name="Pallen M.J."/>
        </authorList>
    </citation>
    <scope>NUCLEOTIDE SEQUENCE</scope>
    <source>
        <strain evidence="1">ChiSxjej1B13-7958</strain>
    </source>
</reference>
<sequence>MQDRYAGDIGDFGKFALLKALSAAGFKVGVNWFLTCPQSFEKQDDGKYHIPHKYFACDRPLAEELTAISHLPITERTVRKLQDAGLVDAVWFSDKVPSKEERPAWHCRAVSVLSACDIVFLDPDNGLLVKSVGKGSARSVKYVFPEEIADYIAQGISVVFYNHRQRKAEDVYFRGIRERLDTQNELRYCAFSKITFPKCSVRDYILLAAQSGHQQRIVTALSSLLSGPFGCRGLCRKNSRPPVLINTDQADAPPRVFFPRVKNRGKQNSDRKNSCRSYKRVWRNWQTRWI</sequence>
<dbReference type="Proteomes" id="UP000824242">
    <property type="component" value="Unassembled WGS sequence"/>
</dbReference>
<evidence type="ECO:0000313" key="2">
    <source>
        <dbReference type="Proteomes" id="UP000824242"/>
    </source>
</evidence>
<reference evidence="1" key="1">
    <citation type="submission" date="2020-10" db="EMBL/GenBank/DDBJ databases">
        <authorList>
            <person name="Gilroy R."/>
        </authorList>
    </citation>
    <scope>NUCLEOTIDE SEQUENCE</scope>
    <source>
        <strain evidence="1">ChiSxjej1B13-7958</strain>
    </source>
</reference>